<name>A0A6A3TCS6_9STRA</name>
<protein>
    <submittedName>
        <fullName evidence="1">Uncharacterized protein</fullName>
    </submittedName>
</protein>
<dbReference type="Proteomes" id="UP000441208">
    <property type="component" value="Unassembled WGS sequence"/>
</dbReference>
<gene>
    <name evidence="1" type="ORF">PF007_g4051</name>
</gene>
<sequence>MAVDLLRYIRPKQADHSVQDRPKWPSFAVFRSQILRELLRQRPVAEVALKDRTGDECAAMLDAPASSSGGSAQTKPR</sequence>
<accession>A0A6A3TCS6</accession>
<dbReference type="EMBL" id="QXFZ01000126">
    <property type="protein sequence ID" value="KAE9131613.1"/>
    <property type="molecule type" value="Genomic_DNA"/>
</dbReference>
<comment type="caution">
    <text evidence="1">The sequence shown here is derived from an EMBL/GenBank/DDBJ whole genome shotgun (WGS) entry which is preliminary data.</text>
</comment>
<dbReference type="AlphaFoldDB" id="A0A6A3TCS6"/>
<evidence type="ECO:0000313" key="2">
    <source>
        <dbReference type="Proteomes" id="UP000441208"/>
    </source>
</evidence>
<evidence type="ECO:0000313" key="1">
    <source>
        <dbReference type="EMBL" id="KAE9131613.1"/>
    </source>
</evidence>
<proteinExistence type="predicted"/>
<reference evidence="1 2" key="1">
    <citation type="submission" date="2018-08" db="EMBL/GenBank/DDBJ databases">
        <title>Genomic investigation of the strawberry pathogen Phytophthora fragariae indicates pathogenicity is determined by transcriptional variation in three key races.</title>
        <authorList>
            <person name="Adams T.M."/>
            <person name="Armitage A.D."/>
            <person name="Sobczyk M.K."/>
            <person name="Bates H.J."/>
            <person name="Dunwell J.M."/>
            <person name="Nellist C.F."/>
            <person name="Harrison R.J."/>
        </authorList>
    </citation>
    <scope>NUCLEOTIDE SEQUENCE [LARGE SCALE GENOMIC DNA]</scope>
    <source>
        <strain evidence="1 2">NOV-71</strain>
    </source>
</reference>
<organism evidence="1 2">
    <name type="scientific">Phytophthora fragariae</name>
    <dbReference type="NCBI Taxonomy" id="53985"/>
    <lineage>
        <taxon>Eukaryota</taxon>
        <taxon>Sar</taxon>
        <taxon>Stramenopiles</taxon>
        <taxon>Oomycota</taxon>
        <taxon>Peronosporomycetes</taxon>
        <taxon>Peronosporales</taxon>
        <taxon>Peronosporaceae</taxon>
        <taxon>Phytophthora</taxon>
    </lineage>
</organism>